<dbReference type="Gene3D" id="1.20.1740.10">
    <property type="entry name" value="Amino acid/polyamine transporter I"/>
    <property type="match status" value="1"/>
</dbReference>
<sequence>MQEKQYITAAQMGMMIFPVMVATADLLVPATTARQAQQDMWMSPMVASLVGFLTVYLVFQLHKLFPDESIIQFSGKIVGTFLGKLCGLLILFDFLYCNGNIIRQYGEFIVGSFLLETPVLVVVSSIVFLCAITVRAGVEVLARTAQVFVPIVVVLYAALLLLMIPFMKIDNLFPMLEHGVIPVLRGAYTPQGWFSEVILFSFVLPFSANEEKGMRTGMVTVGMGMLALTSINLSTLLVLGEEVPYMTYPFYSAIQMISYADFFENIDSIVIATWVTGAFIKISIFYFALALGTAQWLRLEDYRPIVLPLGLLLVVFSFWVAPNLSQLATNIQTIIGIQMTGYFTLIPLCLWIIAHLRKKKRIDPPKTMTSPPAKE</sequence>
<proteinExistence type="inferred from homology"/>
<feature type="transmembrane region" description="Helical" evidence="8">
    <location>
        <begin position="218"/>
        <end position="239"/>
    </location>
</feature>
<feature type="transmembrane region" description="Helical" evidence="8">
    <location>
        <begin position="45"/>
        <end position="65"/>
    </location>
</feature>
<feature type="transmembrane region" description="Helical" evidence="8">
    <location>
        <begin position="333"/>
        <end position="354"/>
    </location>
</feature>
<keyword evidence="6 8" id="KW-1133">Transmembrane helix</keyword>
<keyword evidence="4" id="KW-0309">Germination</keyword>
<keyword evidence="5 8" id="KW-0812">Transmembrane</keyword>
<dbReference type="EMBL" id="FORT01000002">
    <property type="protein sequence ID" value="SFJ23767.1"/>
    <property type="molecule type" value="Genomic_DNA"/>
</dbReference>
<evidence type="ECO:0000256" key="3">
    <source>
        <dbReference type="ARBA" id="ARBA00022448"/>
    </source>
</evidence>
<evidence type="ECO:0000256" key="2">
    <source>
        <dbReference type="ARBA" id="ARBA00007998"/>
    </source>
</evidence>
<evidence type="ECO:0000256" key="6">
    <source>
        <dbReference type="ARBA" id="ARBA00022989"/>
    </source>
</evidence>
<feature type="transmembrane region" description="Helical" evidence="8">
    <location>
        <begin position="147"/>
        <end position="167"/>
    </location>
</feature>
<dbReference type="AlphaFoldDB" id="A0A1I3PR15"/>
<evidence type="ECO:0000256" key="5">
    <source>
        <dbReference type="ARBA" id="ARBA00022692"/>
    </source>
</evidence>
<name>A0A1I3PR15_9BACL</name>
<evidence type="ECO:0000256" key="1">
    <source>
        <dbReference type="ARBA" id="ARBA00004141"/>
    </source>
</evidence>
<gene>
    <name evidence="9" type="ORF">SAMN05518846_102457</name>
</gene>
<dbReference type="GO" id="GO:0016020">
    <property type="term" value="C:membrane"/>
    <property type="evidence" value="ECO:0007669"/>
    <property type="project" value="UniProtKB-SubCell"/>
</dbReference>
<evidence type="ECO:0000256" key="4">
    <source>
        <dbReference type="ARBA" id="ARBA00022544"/>
    </source>
</evidence>
<dbReference type="InterPro" id="IPR004761">
    <property type="entry name" value="Spore_GerAB"/>
</dbReference>
<keyword evidence="10" id="KW-1185">Reference proteome</keyword>
<feature type="transmembrane region" description="Helical" evidence="8">
    <location>
        <begin position="269"/>
        <end position="292"/>
    </location>
</feature>
<dbReference type="Proteomes" id="UP000198915">
    <property type="component" value="Unassembled WGS sequence"/>
</dbReference>
<dbReference type="NCBIfam" id="TIGR00912">
    <property type="entry name" value="2A0309"/>
    <property type="match status" value="1"/>
</dbReference>
<feature type="transmembrane region" description="Helical" evidence="8">
    <location>
        <begin position="77"/>
        <end position="96"/>
    </location>
</feature>
<protein>
    <submittedName>
        <fullName evidence="9">Spore germination protein KB</fullName>
    </submittedName>
</protein>
<feature type="transmembrane region" description="Helical" evidence="8">
    <location>
        <begin position="187"/>
        <end position="206"/>
    </location>
</feature>
<evidence type="ECO:0000256" key="8">
    <source>
        <dbReference type="SAM" id="Phobius"/>
    </source>
</evidence>
<evidence type="ECO:0000313" key="10">
    <source>
        <dbReference type="Proteomes" id="UP000198915"/>
    </source>
</evidence>
<feature type="transmembrane region" description="Helical" evidence="8">
    <location>
        <begin position="108"/>
        <end position="135"/>
    </location>
</feature>
<organism evidence="9 10">
    <name type="scientific">Brevibacillus centrosporus</name>
    <dbReference type="NCBI Taxonomy" id="54910"/>
    <lineage>
        <taxon>Bacteria</taxon>
        <taxon>Bacillati</taxon>
        <taxon>Bacillota</taxon>
        <taxon>Bacilli</taxon>
        <taxon>Bacillales</taxon>
        <taxon>Paenibacillaceae</taxon>
        <taxon>Brevibacillus</taxon>
    </lineage>
</organism>
<reference evidence="10" key="1">
    <citation type="submission" date="2016-10" db="EMBL/GenBank/DDBJ databases">
        <authorList>
            <person name="Varghese N."/>
            <person name="Submissions S."/>
        </authorList>
    </citation>
    <scope>NUCLEOTIDE SEQUENCE [LARGE SCALE GENOMIC DNA]</scope>
    <source>
        <strain evidence="10">OK042</strain>
    </source>
</reference>
<feature type="transmembrane region" description="Helical" evidence="8">
    <location>
        <begin position="12"/>
        <end position="33"/>
    </location>
</feature>
<keyword evidence="3" id="KW-0813">Transport</keyword>
<comment type="similarity">
    <text evidence="2">Belongs to the amino acid-polyamine-organocation (APC) superfamily. Spore germination protein (SGP) (TC 2.A.3.9) family.</text>
</comment>
<dbReference type="PANTHER" id="PTHR34975">
    <property type="entry name" value="SPORE GERMINATION PROTEIN A2"/>
    <property type="match status" value="1"/>
</dbReference>
<keyword evidence="7 8" id="KW-0472">Membrane</keyword>
<dbReference type="STRING" id="1884381.SAMN05518846_102457"/>
<dbReference type="Pfam" id="PF03845">
    <property type="entry name" value="Spore_permease"/>
    <property type="match status" value="1"/>
</dbReference>
<evidence type="ECO:0000256" key="7">
    <source>
        <dbReference type="ARBA" id="ARBA00023136"/>
    </source>
</evidence>
<feature type="transmembrane region" description="Helical" evidence="8">
    <location>
        <begin position="304"/>
        <end position="321"/>
    </location>
</feature>
<dbReference type="PANTHER" id="PTHR34975:SF2">
    <property type="entry name" value="SPORE GERMINATION PROTEIN A2"/>
    <property type="match status" value="1"/>
</dbReference>
<accession>A0A1I3PR15</accession>
<dbReference type="RefSeq" id="WP_092266936.1">
    <property type="nucleotide sequence ID" value="NZ_BJOE01000018.1"/>
</dbReference>
<comment type="subcellular location">
    <subcellularLocation>
        <location evidence="1">Membrane</location>
        <topology evidence="1">Multi-pass membrane protein</topology>
    </subcellularLocation>
</comment>
<evidence type="ECO:0000313" key="9">
    <source>
        <dbReference type="EMBL" id="SFJ23767.1"/>
    </source>
</evidence>
<dbReference type="GO" id="GO:0009847">
    <property type="term" value="P:spore germination"/>
    <property type="evidence" value="ECO:0007669"/>
    <property type="project" value="InterPro"/>
</dbReference>